<dbReference type="SUPFAM" id="SSF46689">
    <property type="entry name" value="Homeodomain-like"/>
    <property type="match status" value="1"/>
</dbReference>
<evidence type="ECO:0000313" key="6">
    <source>
        <dbReference type="EMBL" id="UWZ57553.1"/>
    </source>
</evidence>
<dbReference type="RefSeq" id="WP_033359322.1">
    <property type="nucleotide sequence ID" value="NZ_CP073767.1"/>
</dbReference>
<dbReference type="InterPro" id="IPR036271">
    <property type="entry name" value="Tet_transcr_reg_TetR-rel_C_sf"/>
</dbReference>
<dbReference type="PROSITE" id="PS50977">
    <property type="entry name" value="HTH_TETR_2"/>
    <property type="match status" value="1"/>
</dbReference>
<dbReference type="InterPro" id="IPR011075">
    <property type="entry name" value="TetR_C"/>
</dbReference>
<feature type="DNA-binding region" description="H-T-H motif" evidence="4">
    <location>
        <begin position="37"/>
        <end position="56"/>
    </location>
</feature>
<evidence type="ECO:0000256" key="1">
    <source>
        <dbReference type="ARBA" id="ARBA00023015"/>
    </source>
</evidence>
<gene>
    <name evidence="6" type="ORF">Daura_16165</name>
</gene>
<accession>A0A9Q9IR92</accession>
<dbReference type="Gene3D" id="1.10.10.60">
    <property type="entry name" value="Homeodomain-like"/>
    <property type="match status" value="1"/>
</dbReference>
<protein>
    <submittedName>
        <fullName evidence="6">TetR/AcrR family transcriptional regulator</fullName>
    </submittedName>
</protein>
<keyword evidence="2 4" id="KW-0238">DNA-binding</keyword>
<evidence type="ECO:0000256" key="3">
    <source>
        <dbReference type="ARBA" id="ARBA00023163"/>
    </source>
</evidence>
<dbReference type="Gene3D" id="1.10.357.10">
    <property type="entry name" value="Tetracycline Repressor, domain 2"/>
    <property type="match status" value="1"/>
</dbReference>
<keyword evidence="7" id="KW-1185">Reference proteome</keyword>
<dbReference type="GO" id="GO:0003700">
    <property type="term" value="F:DNA-binding transcription factor activity"/>
    <property type="evidence" value="ECO:0007669"/>
    <property type="project" value="TreeGrafter"/>
</dbReference>
<dbReference type="Pfam" id="PF16859">
    <property type="entry name" value="TetR_C_11"/>
    <property type="match status" value="1"/>
</dbReference>
<evidence type="ECO:0000313" key="7">
    <source>
        <dbReference type="Proteomes" id="UP001058003"/>
    </source>
</evidence>
<proteinExistence type="predicted"/>
<dbReference type="Pfam" id="PF00440">
    <property type="entry name" value="TetR_N"/>
    <property type="match status" value="1"/>
</dbReference>
<dbReference type="InterPro" id="IPR001647">
    <property type="entry name" value="HTH_TetR"/>
</dbReference>
<feature type="domain" description="HTH tetR-type" evidence="5">
    <location>
        <begin position="14"/>
        <end position="74"/>
    </location>
</feature>
<dbReference type="GO" id="GO:0000976">
    <property type="term" value="F:transcription cis-regulatory region binding"/>
    <property type="evidence" value="ECO:0007669"/>
    <property type="project" value="TreeGrafter"/>
</dbReference>
<dbReference type="KEGG" id="daur:Daura_16165"/>
<keyword evidence="1" id="KW-0805">Transcription regulation</keyword>
<dbReference type="EMBL" id="CP073767">
    <property type="protein sequence ID" value="UWZ57553.1"/>
    <property type="molecule type" value="Genomic_DNA"/>
</dbReference>
<name>A0A9Q9IR92_9ACTN</name>
<evidence type="ECO:0000256" key="4">
    <source>
        <dbReference type="PROSITE-ProRule" id="PRU00335"/>
    </source>
</evidence>
<dbReference type="AlphaFoldDB" id="A0A9Q9IR92"/>
<reference evidence="6" key="1">
    <citation type="submission" date="2021-04" db="EMBL/GenBank/DDBJ databases">
        <title>Dactylosporangium aurantiacum NRRL B-8018 full assembly.</title>
        <authorList>
            <person name="Hartkoorn R.C."/>
            <person name="Beaudoing E."/>
            <person name="Hot D."/>
        </authorList>
    </citation>
    <scope>NUCLEOTIDE SEQUENCE</scope>
    <source>
        <strain evidence="6">NRRL B-8018</strain>
    </source>
</reference>
<dbReference type="PANTHER" id="PTHR30055">
    <property type="entry name" value="HTH-TYPE TRANSCRIPTIONAL REGULATOR RUTR"/>
    <property type="match status" value="1"/>
</dbReference>
<dbReference type="PANTHER" id="PTHR30055:SF148">
    <property type="entry name" value="TETR-FAMILY TRANSCRIPTIONAL REGULATOR"/>
    <property type="match status" value="1"/>
</dbReference>
<dbReference type="Proteomes" id="UP001058003">
    <property type="component" value="Chromosome"/>
</dbReference>
<keyword evidence="3" id="KW-0804">Transcription</keyword>
<evidence type="ECO:0000256" key="2">
    <source>
        <dbReference type="ARBA" id="ARBA00023125"/>
    </source>
</evidence>
<evidence type="ECO:0000259" key="5">
    <source>
        <dbReference type="PROSITE" id="PS50977"/>
    </source>
</evidence>
<sequence>MAEDSTTRTRRRGAALETAILHAAATELAEHGYAGLTMDRVAKRAGTNKNAIYRRWPDRLALGVAAYRQLATTIEPPDTGTLRGDALELLRRANRHWSSPLGAVLRELLAAAGGAQHLLAQLPGQSADAMTTMWLTVLGRAVARGEAAPTALHPRVATVAIVLLRNEFVTRGVPTAPDDVLVDIVDQVYLPLVRHRTAG</sequence>
<dbReference type="OrthoDB" id="9796019at2"/>
<dbReference type="InterPro" id="IPR050109">
    <property type="entry name" value="HTH-type_TetR-like_transc_reg"/>
</dbReference>
<dbReference type="SUPFAM" id="SSF48498">
    <property type="entry name" value="Tetracyclin repressor-like, C-terminal domain"/>
    <property type="match status" value="1"/>
</dbReference>
<dbReference type="InterPro" id="IPR009057">
    <property type="entry name" value="Homeodomain-like_sf"/>
</dbReference>
<organism evidence="6 7">
    <name type="scientific">Dactylosporangium aurantiacum</name>
    <dbReference type="NCBI Taxonomy" id="35754"/>
    <lineage>
        <taxon>Bacteria</taxon>
        <taxon>Bacillati</taxon>
        <taxon>Actinomycetota</taxon>
        <taxon>Actinomycetes</taxon>
        <taxon>Micromonosporales</taxon>
        <taxon>Micromonosporaceae</taxon>
        <taxon>Dactylosporangium</taxon>
    </lineage>
</organism>